<keyword evidence="3" id="KW-1185">Reference proteome</keyword>
<dbReference type="Proteomes" id="UP000219546">
    <property type="component" value="Unassembled WGS sequence"/>
</dbReference>
<keyword evidence="1" id="KW-0472">Membrane</keyword>
<feature type="transmembrane region" description="Helical" evidence="1">
    <location>
        <begin position="47"/>
        <end position="67"/>
    </location>
</feature>
<evidence type="ECO:0000256" key="1">
    <source>
        <dbReference type="SAM" id="Phobius"/>
    </source>
</evidence>
<accession>A0A285CQ69</accession>
<dbReference type="EMBL" id="OAOP01000003">
    <property type="protein sequence ID" value="SNX69709.1"/>
    <property type="molecule type" value="Genomic_DNA"/>
</dbReference>
<evidence type="ECO:0000313" key="3">
    <source>
        <dbReference type="Proteomes" id="UP000219546"/>
    </source>
</evidence>
<name>A0A285CQ69_9BACI</name>
<gene>
    <name evidence="2" type="ORF">SAMN05877753_103190</name>
</gene>
<proteinExistence type="predicted"/>
<reference evidence="2 3" key="1">
    <citation type="submission" date="2017-08" db="EMBL/GenBank/DDBJ databases">
        <authorList>
            <person name="de Groot N.N."/>
        </authorList>
    </citation>
    <scope>NUCLEOTIDE SEQUENCE [LARGE SCALE GENOMIC DNA]</scope>
    <source>
        <strain evidence="2 3">JC228</strain>
    </source>
</reference>
<keyword evidence="1" id="KW-0812">Transmembrane</keyword>
<sequence>MVLKSMTGEITMNSYTKGIILSIILFVVFVVLYYLIGRNGFIIDDGILMVSQVFLGFIHWIYAWPLYKYFLLNSC</sequence>
<dbReference type="AlphaFoldDB" id="A0A285CQ69"/>
<feature type="transmembrane region" description="Helical" evidence="1">
    <location>
        <begin position="15"/>
        <end position="35"/>
    </location>
</feature>
<protein>
    <submittedName>
        <fullName evidence="2">Uncharacterized protein</fullName>
    </submittedName>
</protein>
<keyword evidence="1" id="KW-1133">Transmembrane helix</keyword>
<organism evidence="2 3">
    <name type="scientific">Bacillus oleivorans</name>
    <dbReference type="NCBI Taxonomy" id="1448271"/>
    <lineage>
        <taxon>Bacteria</taxon>
        <taxon>Bacillati</taxon>
        <taxon>Bacillota</taxon>
        <taxon>Bacilli</taxon>
        <taxon>Bacillales</taxon>
        <taxon>Bacillaceae</taxon>
        <taxon>Bacillus</taxon>
    </lineage>
</organism>
<evidence type="ECO:0000313" key="2">
    <source>
        <dbReference type="EMBL" id="SNX69709.1"/>
    </source>
</evidence>